<comment type="subcellular location">
    <subcellularLocation>
        <location evidence="3">Cell membrane</location>
        <topology evidence="3">Multi-pass membrane protein</topology>
    </subcellularLocation>
</comment>
<sequence>MSDQIPMQDSTAPKSSIRAKIQAMGGFLTNMVLPNIGAFIAWGLLTALFIESGWLPNEHLAELVGPTITFLLPLLLAYTGGWMVGGRRGAVMGSIGAIGLIIGSDIPMFLGAMLIGPLGGLIIKKFDNLLHNRIPAGFEMIVNNFSIGILGFFLMLLSYTTIGPIIQAANEGVTVAIEALVATGFLPLLSLINEPAKVLFLNNVIDQGIYYPLGLQQSLEVGQSIYFVVASNPGPGLGLLLAYTFFGNKIARRTAPGAIVIHFFGGIHELYFPYVLMKPLTILGVIAGGMAGIATFQLFDAGLVAGPSPGSIFAYLALTPRGNFTGIILGVIAATVVSFIVTSIILRLDRRTEDDEKGLMESIDKSKQMKQEGKQAMGTTAAAGSTSATGPINKIAFACDAGAGSSAMGATTFRKKMQKADVEGIECKHYRIEDIPRDSDIIVVHKNLADRARMSYEDYEIIPIDNYIGDPKLEELLERLKDS</sequence>
<keyword evidence="9" id="KW-0762">Sugar transport</keyword>
<dbReference type="NCBIfam" id="TIGR00851">
    <property type="entry name" value="mtlA"/>
    <property type="match status" value="1"/>
</dbReference>
<dbReference type="Pfam" id="PF02302">
    <property type="entry name" value="PTS_IIB"/>
    <property type="match status" value="1"/>
</dbReference>
<dbReference type="InterPro" id="IPR013014">
    <property type="entry name" value="PTS_EIIC_2"/>
</dbReference>
<dbReference type="InterPro" id="IPR004718">
    <property type="entry name" value="PTS_IIC_mtl"/>
</dbReference>
<dbReference type="Pfam" id="PF02378">
    <property type="entry name" value="PTS_EIIC"/>
    <property type="match status" value="1"/>
</dbReference>
<keyword evidence="21" id="KW-1185">Reference proteome</keyword>
<name>A0ABV9NYB2_9BACI</name>
<dbReference type="PANTHER" id="PTHR30181">
    <property type="entry name" value="MANNITOL PERMEASE IIC COMPONENT"/>
    <property type="match status" value="1"/>
</dbReference>
<dbReference type="PANTHER" id="PTHR30181:SF2">
    <property type="entry name" value="PTS SYSTEM MANNITOL-SPECIFIC EIICBA COMPONENT"/>
    <property type="match status" value="1"/>
</dbReference>
<evidence type="ECO:0000259" key="19">
    <source>
        <dbReference type="PROSITE" id="PS51104"/>
    </source>
</evidence>
<evidence type="ECO:0000256" key="3">
    <source>
        <dbReference type="ARBA" id="ARBA00004651"/>
    </source>
</evidence>
<evidence type="ECO:0000256" key="4">
    <source>
        <dbReference type="ARBA" id="ARBA00011909"/>
    </source>
</evidence>
<keyword evidence="12 17" id="KW-0812">Transmembrane</keyword>
<feature type="transmembrane region" description="Helical" evidence="17">
    <location>
        <begin position="140"/>
        <end position="160"/>
    </location>
</feature>
<feature type="transmembrane region" description="Helical" evidence="17">
    <location>
        <begin position="97"/>
        <end position="120"/>
    </location>
</feature>
<feature type="region of interest" description="Disordered" evidence="16">
    <location>
        <begin position="362"/>
        <end position="385"/>
    </location>
</feature>
<dbReference type="RefSeq" id="WP_377909728.1">
    <property type="nucleotide sequence ID" value="NZ_JBHSGK010000013.1"/>
</dbReference>
<feature type="transmembrane region" description="Helical" evidence="17">
    <location>
        <begin position="225"/>
        <end position="246"/>
    </location>
</feature>
<evidence type="ECO:0000256" key="11">
    <source>
        <dbReference type="ARBA" id="ARBA00022683"/>
    </source>
</evidence>
<dbReference type="CDD" id="cd05567">
    <property type="entry name" value="PTS_IIB_mannitol"/>
    <property type="match status" value="1"/>
</dbReference>
<feature type="transmembrane region" description="Helical" evidence="17">
    <location>
        <begin position="172"/>
        <end position="192"/>
    </location>
</feature>
<evidence type="ECO:0000256" key="10">
    <source>
        <dbReference type="ARBA" id="ARBA00022679"/>
    </source>
</evidence>
<evidence type="ECO:0000256" key="5">
    <source>
        <dbReference type="ARBA" id="ARBA00021825"/>
    </source>
</evidence>
<keyword evidence="14 17" id="KW-0472">Membrane</keyword>
<protein>
    <recommendedName>
        <fullName evidence="5">PTS system mannitol-specific EIICB component</fullName>
        <ecNumber evidence="4">2.7.1.197</ecNumber>
    </recommendedName>
    <alternativeName>
        <fullName evidence="15">EIICB-Mtl</fullName>
    </alternativeName>
</protein>
<dbReference type="PROSITE" id="PS51099">
    <property type="entry name" value="PTS_EIIB_TYPE_2"/>
    <property type="match status" value="1"/>
</dbReference>
<evidence type="ECO:0000256" key="6">
    <source>
        <dbReference type="ARBA" id="ARBA00022448"/>
    </source>
</evidence>
<dbReference type="NCBIfam" id="NF011663">
    <property type="entry name" value="PRK15083.1"/>
    <property type="match status" value="1"/>
</dbReference>
<evidence type="ECO:0000256" key="16">
    <source>
        <dbReference type="SAM" id="MobiDB-lite"/>
    </source>
</evidence>
<keyword evidence="8" id="KW-0597">Phosphoprotein</keyword>
<keyword evidence="6" id="KW-0813">Transport</keyword>
<dbReference type="PROSITE" id="PS51104">
    <property type="entry name" value="PTS_EIIC_TYPE_2"/>
    <property type="match status" value="1"/>
</dbReference>
<evidence type="ECO:0000313" key="21">
    <source>
        <dbReference type="Proteomes" id="UP001595896"/>
    </source>
</evidence>
<keyword evidence="7" id="KW-1003">Cell membrane</keyword>
<evidence type="ECO:0000313" key="20">
    <source>
        <dbReference type="EMBL" id="MFC4737122.1"/>
    </source>
</evidence>
<keyword evidence="11" id="KW-0598">Phosphotransferase system</keyword>
<reference evidence="21" key="1">
    <citation type="journal article" date="2019" name="Int. J. Syst. Evol. Microbiol.">
        <title>The Global Catalogue of Microorganisms (GCM) 10K type strain sequencing project: providing services to taxonomists for standard genome sequencing and annotation.</title>
        <authorList>
            <consortium name="The Broad Institute Genomics Platform"/>
            <consortium name="The Broad Institute Genome Sequencing Center for Infectious Disease"/>
            <person name="Wu L."/>
            <person name="Ma J."/>
        </authorList>
    </citation>
    <scope>NUCLEOTIDE SEQUENCE [LARGE SCALE GENOMIC DNA]</scope>
    <source>
        <strain evidence="21">JCM 12165</strain>
    </source>
</reference>
<comment type="function">
    <text evidence="2">The phosphoenolpyruvate-dependent sugar phosphotransferase system (sugar PTS), a major carbohydrate active transport system, catalyzes the phosphorylation of incoming sugar substrates concomitantly with their translocation across the cell membrane. The enzyme II CmtAB PTS system is involved in D-mannitol transport.</text>
</comment>
<evidence type="ECO:0000256" key="9">
    <source>
        <dbReference type="ARBA" id="ARBA00022597"/>
    </source>
</evidence>
<evidence type="ECO:0000256" key="7">
    <source>
        <dbReference type="ARBA" id="ARBA00022475"/>
    </source>
</evidence>
<accession>A0ABV9NYB2</accession>
<dbReference type="Gene3D" id="3.40.50.2300">
    <property type="match status" value="1"/>
</dbReference>
<feature type="transmembrane region" description="Helical" evidence="17">
    <location>
        <begin position="21"/>
        <end position="43"/>
    </location>
</feature>
<evidence type="ECO:0000259" key="18">
    <source>
        <dbReference type="PROSITE" id="PS51099"/>
    </source>
</evidence>
<dbReference type="InterPro" id="IPR003352">
    <property type="entry name" value="PTS_EIIC"/>
</dbReference>
<evidence type="ECO:0000256" key="2">
    <source>
        <dbReference type="ARBA" id="ARBA00002434"/>
    </source>
</evidence>
<comment type="caution">
    <text evidence="20">The sequence shown here is derived from an EMBL/GenBank/DDBJ whole genome shotgun (WGS) entry which is preliminary data.</text>
</comment>
<dbReference type="InterPro" id="IPR050893">
    <property type="entry name" value="Sugar_PTS"/>
</dbReference>
<dbReference type="EMBL" id="JBHSGK010000013">
    <property type="protein sequence ID" value="MFC4737122.1"/>
    <property type="molecule type" value="Genomic_DNA"/>
</dbReference>
<feature type="domain" description="PTS EIIB type-2" evidence="18">
    <location>
        <begin position="393"/>
        <end position="483"/>
    </location>
</feature>
<comment type="catalytic activity">
    <reaction evidence="1">
        <text>D-mannitol(out) + N(pros)-phospho-L-histidyl-[protein] = D-mannitol 1-phosphate(in) + L-histidyl-[protein]</text>
        <dbReference type="Rhea" id="RHEA:33363"/>
        <dbReference type="Rhea" id="RHEA-COMP:9745"/>
        <dbReference type="Rhea" id="RHEA-COMP:9746"/>
        <dbReference type="ChEBI" id="CHEBI:16899"/>
        <dbReference type="ChEBI" id="CHEBI:29979"/>
        <dbReference type="ChEBI" id="CHEBI:61381"/>
        <dbReference type="ChEBI" id="CHEBI:64837"/>
        <dbReference type="EC" id="2.7.1.197"/>
    </reaction>
</comment>
<feature type="domain" description="PTS EIIC type-2" evidence="19">
    <location>
        <begin position="24"/>
        <end position="355"/>
    </location>
</feature>
<evidence type="ECO:0000256" key="12">
    <source>
        <dbReference type="ARBA" id="ARBA00022692"/>
    </source>
</evidence>
<evidence type="ECO:0000256" key="8">
    <source>
        <dbReference type="ARBA" id="ARBA00022553"/>
    </source>
</evidence>
<dbReference type="InterPro" id="IPR036095">
    <property type="entry name" value="PTS_EIIB-like_sf"/>
</dbReference>
<feature type="transmembrane region" description="Helical" evidence="17">
    <location>
        <begin position="63"/>
        <end position="85"/>
    </location>
</feature>
<dbReference type="InterPro" id="IPR029503">
    <property type="entry name" value="PTS_EIIB_mannitol"/>
</dbReference>
<evidence type="ECO:0000256" key="14">
    <source>
        <dbReference type="ARBA" id="ARBA00023136"/>
    </source>
</evidence>
<dbReference type="SUPFAM" id="SSF52794">
    <property type="entry name" value="PTS system IIB component-like"/>
    <property type="match status" value="1"/>
</dbReference>
<keyword evidence="13 17" id="KW-1133">Transmembrane helix</keyword>
<evidence type="ECO:0000256" key="13">
    <source>
        <dbReference type="ARBA" id="ARBA00022989"/>
    </source>
</evidence>
<feature type="transmembrane region" description="Helical" evidence="17">
    <location>
        <begin position="280"/>
        <end position="304"/>
    </location>
</feature>
<evidence type="ECO:0000256" key="15">
    <source>
        <dbReference type="ARBA" id="ARBA00033349"/>
    </source>
</evidence>
<dbReference type="InterPro" id="IPR013011">
    <property type="entry name" value="PTS_EIIB_2"/>
</dbReference>
<gene>
    <name evidence="20" type="ORF">ACFO4L_11035</name>
</gene>
<proteinExistence type="predicted"/>
<dbReference type="Proteomes" id="UP001595896">
    <property type="component" value="Unassembled WGS sequence"/>
</dbReference>
<feature type="transmembrane region" description="Helical" evidence="17">
    <location>
        <begin position="324"/>
        <end position="346"/>
    </location>
</feature>
<dbReference type="InterPro" id="IPR003501">
    <property type="entry name" value="PTS_EIIB_2/3"/>
</dbReference>
<evidence type="ECO:0000256" key="17">
    <source>
        <dbReference type="SAM" id="Phobius"/>
    </source>
</evidence>
<feature type="compositionally biased region" description="Basic and acidic residues" evidence="16">
    <location>
        <begin position="362"/>
        <end position="373"/>
    </location>
</feature>
<keyword evidence="10" id="KW-0808">Transferase</keyword>
<organism evidence="20 21">
    <name type="scientific">Bacillus daqingensis</name>
    <dbReference type="NCBI Taxonomy" id="872396"/>
    <lineage>
        <taxon>Bacteria</taxon>
        <taxon>Bacillati</taxon>
        <taxon>Bacillota</taxon>
        <taxon>Bacilli</taxon>
        <taxon>Bacillales</taxon>
        <taxon>Bacillaceae</taxon>
        <taxon>Bacillus</taxon>
    </lineage>
</organism>
<evidence type="ECO:0000256" key="1">
    <source>
        <dbReference type="ARBA" id="ARBA00001655"/>
    </source>
</evidence>
<dbReference type="EC" id="2.7.1.197" evidence="4"/>